<keyword evidence="1" id="KW-0812">Transmembrane</keyword>
<organism evidence="2 3">
    <name type="scientific">Clostridium frigidicarnis</name>
    <dbReference type="NCBI Taxonomy" id="84698"/>
    <lineage>
        <taxon>Bacteria</taxon>
        <taxon>Bacillati</taxon>
        <taxon>Bacillota</taxon>
        <taxon>Clostridia</taxon>
        <taxon>Eubacteriales</taxon>
        <taxon>Clostridiaceae</taxon>
        <taxon>Clostridium</taxon>
    </lineage>
</organism>
<dbReference type="OrthoDB" id="1908914at2"/>
<dbReference type="AlphaFoldDB" id="A0A1I1B1A2"/>
<evidence type="ECO:0000313" key="3">
    <source>
        <dbReference type="Proteomes" id="UP000198619"/>
    </source>
</evidence>
<gene>
    <name evidence="2" type="ORF">SAMN04488528_10554</name>
</gene>
<dbReference type="RefSeq" id="WP_090043084.1">
    <property type="nucleotide sequence ID" value="NZ_FOKI01000055.1"/>
</dbReference>
<dbReference type="EMBL" id="FOKI01000055">
    <property type="protein sequence ID" value="SFB43426.1"/>
    <property type="molecule type" value="Genomic_DNA"/>
</dbReference>
<keyword evidence="1" id="KW-1133">Transmembrane helix</keyword>
<accession>A0A1I1B1A2</accession>
<feature type="transmembrane region" description="Helical" evidence="1">
    <location>
        <begin position="6"/>
        <end position="27"/>
    </location>
</feature>
<feature type="transmembrane region" description="Helical" evidence="1">
    <location>
        <begin position="34"/>
        <end position="53"/>
    </location>
</feature>
<dbReference type="Proteomes" id="UP000198619">
    <property type="component" value="Unassembled WGS sequence"/>
</dbReference>
<feature type="transmembrane region" description="Helical" evidence="1">
    <location>
        <begin position="59"/>
        <end position="76"/>
    </location>
</feature>
<proteinExistence type="predicted"/>
<keyword evidence="1" id="KW-0472">Membrane</keyword>
<protein>
    <submittedName>
        <fullName evidence="2">Uncharacterized protein</fullName>
    </submittedName>
</protein>
<name>A0A1I1B1A2_9CLOT</name>
<dbReference type="STRING" id="84698.SAMN04488528_10554"/>
<sequence>MSAIDIIIPMLFIAIILKEIGYIKGLLIATRKSLIEIVTVVLAIIIFIGITYIYGNSLIHYITGGLGVFMFISMWVKQGISVKGFISMYKYKDVISWEEIDKVILISSKDINVKLLGGFMGQTFHFKKSDYDKIITILKERLPNKTDLQVIEKG</sequence>
<keyword evidence="3" id="KW-1185">Reference proteome</keyword>
<evidence type="ECO:0000256" key="1">
    <source>
        <dbReference type="SAM" id="Phobius"/>
    </source>
</evidence>
<evidence type="ECO:0000313" key="2">
    <source>
        <dbReference type="EMBL" id="SFB43426.1"/>
    </source>
</evidence>
<reference evidence="2 3" key="1">
    <citation type="submission" date="2016-10" db="EMBL/GenBank/DDBJ databases">
        <authorList>
            <person name="de Groot N.N."/>
        </authorList>
    </citation>
    <scope>NUCLEOTIDE SEQUENCE [LARGE SCALE GENOMIC DNA]</scope>
    <source>
        <strain evidence="2 3">DSM 12271</strain>
    </source>
</reference>